<dbReference type="SUPFAM" id="SSF69572">
    <property type="entry name" value="Activating enzymes of the ubiquitin-like proteins"/>
    <property type="match status" value="1"/>
</dbReference>
<evidence type="ECO:0000259" key="2">
    <source>
        <dbReference type="Pfam" id="PF00899"/>
    </source>
</evidence>
<dbReference type="CDD" id="cd00757">
    <property type="entry name" value="ThiF_MoeB_HesA_family"/>
    <property type="match status" value="1"/>
</dbReference>
<accession>A0A090I4K1</accession>
<dbReference type="GO" id="GO:0016779">
    <property type="term" value="F:nucleotidyltransferase activity"/>
    <property type="evidence" value="ECO:0007669"/>
    <property type="project" value="TreeGrafter"/>
</dbReference>
<reference evidence="5" key="3">
    <citation type="submission" date="2014-09" db="EMBL/GenBank/DDBJ databases">
        <authorList>
            <person name="Bishop-Lilly K.A."/>
            <person name="Broomall S.M."/>
            <person name="Chain P.S."/>
            <person name="Chertkov O."/>
            <person name="Coyne S.R."/>
            <person name="Daligault H.E."/>
            <person name="Davenport K.W."/>
            <person name="Erkkila T."/>
            <person name="Frey K.G."/>
            <person name="Gibbons H.S."/>
            <person name="Gu W."/>
            <person name="Jaissle J."/>
            <person name="Johnson S.L."/>
            <person name="Koroleva G.I."/>
            <person name="Ladner J.T."/>
            <person name="Lo C.-C."/>
            <person name="Minogue T.D."/>
            <person name="Munk C."/>
            <person name="Palacios G.F."/>
            <person name="Redden C.L."/>
            <person name="Rosenzweig C.N."/>
            <person name="Scholz M.B."/>
            <person name="Teshima H."/>
            <person name="Xu Y."/>
        </authorList>
    </citation>
    <scope>NUCLEOTIDE SEQUENCE</scope>
    <source>
        <strain evidence="5">Mb9</strain>
    </source>
</reference>
<dbReference type="OrthoDB" id="7915at2157"/>
<dbReference type="EMBL" id="JADIIL010000028">
    <property type="protein sequence ID" value="MBF4475334.1"/>
    <property type="molecule type" value="Genomic_DNA"/>
</dbReference>
<proteinExistence type="inferred from homology"/>
<reference evidence="3" key="1">
    <citation type="submission" date="2013-12" db="EMBL/GenBank/DDBJ databases">
        <title>The complete genome sequence of Methanobacterium sp. BRM9.</title>
        <authorList>
            <consortium name="Pastoral Greenhouse Gas Research Consortium"/>
            <person name="Kelly W.J."/>
            <person name="Leahy S.C."/>
            <person name="Perry R."/>
            <person name="Li D."/>
            <person name="Altermann E."/>
            <person name="Lambie S.C."/>
            <person name="Attwood G.T."/>
        </authorList>
    </citation>
    <scope>NUCLEOTIDE SEQUENCE [LARGE SCALE GENOMIC DNA]</scope>
    <source>
        <strain evidence="3">BRM9</strain>
    </source>
</reference>
<dbReference type="EMBL" id="CP006933">
    <property type="protein sequence ID" value="AIS32160.1"/>
    <property type="molecule type" value="Genomic_DNA"/>
</dbReference>
<dbReference type="InterPro" id="IPR000594">
    <property type="entry name" value="ThiF_NAD_FAD-bd"/>
</dbReference>
<dbReference type="Proteomes" id="UP000606900">
    <property type="component" value="Unassembled WGS sequence"/>
</dbReference>
<dbReference type="GO" id="GO:0008641">
    <property type="term" value="F:ubiquitin-like modifier activating enzyme activity"/>
    <property type="evidence" value="ECO:0007669"/>
    <property type="project" value="InterPro"/>
</dbReference>
<dbReference type="GO" id="GO:0005737">
    <property type="term" value="C:cytoplasm"/>
    <property type="evidence" value="ECO:0007669"/>
    <property type="project" value="TreeGrafter"/>
</dbReference>
<reference evidence="6" key="4">
    <citation type="submission" date="2020-10" db="EMBL/GenBank/DDBJ databases">
        <title>Dehalococcoides mccartyi of a TCE/Cr reducing biochatode.</title>
        <authorList>
            <person name="Matturro B."/>
        </authorList>
    </citation>
    <scope>NUCLEOTIDE SEQUENCE</scope>
    <source>
        <strain evidence="6">Bin2</strain>
    </source>
</reference>
<evidence type="ECO:0000313" key="7">
    <source>
        <dbReference type="Proteomes" id="UP000062768"/>
    </source>
</evidence>
<dbReference type="Proteomes" id="UP000062768">
    <property type="component" value="Chromosome I"/>
</dbReference>
<dbReference type="FunFam" id="3.40.50.720:FF:000080">
    <property type="entry name" value="Thiazole biosynthesis adenylyltransferase ThiF"/>
    <property type="match status" value="1"/>
</dbReference>
<dbReference type="InterPro" id="IPR045886">
    <property type="entry name" value="ThiF/MoeB/HesA"/>
</dbReference>
<name>A0A090I4K1_METFO</name>
<gene>
    <name evidence="3" type="ORF">BRM9_1345</name>
    <name evidence="4" type="ORF">DSM1535_2029</name>
    <name evidence="6" type="ORF">ISP06_07680</name>
    <name evidence="5" type="ORF">MB9_0966</name>
</gene>
<dbReference type="EMBL" id="LN734822">
    <property type="protein sequence ID" value="CEL24605.1"/>
    <property type="molecule type" value="Genomic_DNA"/>
</dbReference>
<evidence type="ECO:0000313" key="5">
    <source>
        <dbReference type="EMBL" id="CEL24605.1"/>
    </source>
</evidence>
<feature type="domain" description="THIF-type NAD/FAD binding fold" evidence="2">
    <location>
        <begin position="10"/>
        <end position="237"/>
    </location>
</feature>
<dbReference type="AlphaFoldDB" id="A0A090I4K1"/>
<dbReference type="KEGG" id="mfi:DSM1535_2029"/>
<dbReference type="EMBL" id="LN515531">
    <property type="protein sequence ID" value="CEA14353.1"/>
    <property type="molecule type" value="Genomic_DNA"/>
</dbReference>
<dbReference type="STRING" id="2162.BRM9_1345"/>
<dbReference type="KEGG" id="mfc:BRM9_1345"/>
<dbReference type="Pfam" id="PF00899">
    <property type="entry name" value="ThiF"/>
    <property type="match status" value="1"/>
</dbReference>
<reference evidence="4" key="2">
    <citation type="submission" date="2014-08" db="EMBL/GenBank/DDBJ databases">
        <authorList>
            <person name="Wibberg D."/>
        </authorList>
    </citation>
    <scope>NUCLEOTIDE SEQUENCE</scope>
</reference>
<comment type="similarity">
    <text evidence="1">Belongs to the HesA/MoeB/ThiF family.</text>
</comment>
<dbReference type="RefSeq" id="WP_048073401.1">
    <property type="nucleotide sequence ID" value="NZ_CP006933.1"/>
</dbReference>
<evidence type="ECO:0000313" key="3">
    <source>
        <dbReference type="EMBL" id="AIS32160.1"/>
    </source>
</evidence>
<dbReference type="Proteomes" id="UP000029661">
    <property type="component" value="Chromosome"/>
</dbReference>
<dbReference type="GeneID" id="82849148"/>
<evidence type="ECO:0000256" key="1">
    <source>
        <dbReference type="ARBA" id="ARBA00009919"/>
    </source>
</evidence>
<evidence type="ECO:0000313" key="4">
    <source>
        <dbReference type="EMBL" id="CEA14353.1"/>
    </source>
</evidence>
<sequence length="240" mass="26144">MLTDSEIKRYARQTMIFGEEGQEKLKNSKVFIAGAGGLGSPISIYLAVAGVGNITMVDHDIVELSNLNRQILHGDTDINRKKTESAEETLTNLNSDINVNIITETITDENVLDLVGDSDLIIDAMDNFDTRHTLNKAAFELNIPYFHGAVSGFDGQATTIIPGKTACLNCIFPQSPPKSVFPIIGLTPGLIGVIQATEVVKYITGEGKLLENEILLWDGLKSEVEKVKTNKRPDCEVCGH</sequence>
<dbReference type="PATRIC" id="fig|2162.10.peg.1011"/>
<keyword evidence="7" id="KW-1185">Reference proteome</keyword>
<dbReference type="Gene3D" id="3.40.50.720">
    <property type="entry name" value="NAD(P)-binding Rossmann-like Domain"/>
    <property type="match status" value="1"/>
</dbReference>
<protein>
    <submittedName>
        <fullName evidence="3 6">ThiF family protein</fullName>
    </submittedName>
    <submittedName>
        <fullName evidence="4">UBA/THIF-type NAD/FAD binding protein</fullName>
    </submittedName>
</protein>
<dbReference type="PANTHER" id="PTHR10953">
    <property type="entry name" value="UBIQUITIN-ACTIVATING ENZYME E1"/>
    <property type="match status" value="1"/>
</dbReference>
<organism evidence="4">
    <name type="scientific">Methanobacterium formicicum</name>
    <dbReference type="NCBI Taxonomy" id="2162"/>
    <lineage>
        <taxon>Archaea</taxon>
        <taxon>Methanobacteriati</taxon>
        <taxon>Methanobacteriota</taxon>
        <taxon>Methanomada group</taxon>
        <taxon>Methanobacteria</taxon>
        <taxon>Methanobacteriales</taxon>
        <taxon>Methanobacteriaceae</taxon>
        <taxon>Methanobacterium</taxon>
    </lineage>
</organism>
<dbReference type="PANTHER" id="PTHR10953:SF102">
    <property type="entry name" value="ADENYLYLTRANSFERASE AND SULFURTRANSFERASE MOCS3"/>
    <property type="match status" value="1"/>
</dbReference>
<evidence type="ECO:0000313" key="6">
    <source>
        <dbReference type="EMBL" id="MBF4475334.1"/>
    </source>
</evidence>
<dbReference type="InterPro" id="IPR035985">
    <property type="entry name" value="Ubiquitin-activating_enz"/>
</dbReference>
<dbReference type="GO" id="GO:0004792">
    <property type="term" value="F:thiosulfate-cyanide sulfurtransferase activity"/>
    <property type="evidence" value="ECO:0007669"/>
    <property type="project" value="TreeGrafter"/>
</dbReference>